<gene>
    <name evidence="1" type="ORF">GALMADRAFT_157285</name>
</gene>
<accession>A0A067T3W7</accession>
<dbReference type="OrthoDB" id="2745898at2759"/>
<sequence length="347" mass="39577">MPLLDLPSPVIEAILDNIRGYRTLLKSVSLTCHALHEEVRPFLYSNIRIRDNSQLFPFAEIMLNDPRLARYVTSFTGPLLPSKSIRPLHEGWLQNIVNLKSLHIATPWTDTCEPFPKVPFRLTSLELSCPNGLAPLVSFLKGQPDLVFLSTGTIRHLGKTPPLLAFPKLKVLCGNINAARELLPGNRVARFEWNYTQDEPVRVTVNHLNEISDQLNDLRSLTYRAHGTGVGIHPMYIQPTVYLRSLRFLEIQIMYPQDWVSIPALPNLRVLLVVEPPGVFMDMLDQPTRIVELFSRCSTLQRVDVSGPRHRKKRTCSRWVRGEALPKSVPLRIAERGRMEFLDNLDD</sequence>
<dbReference type="EMBL" id="KL142382">
    <property type="protein sequence ID" value="KDR74624.1"/>
    <property type="molecule type" value="Genomic_DNA"/>
</dbReference>
<dbReference type="Proteomes" id="UP000027222">
    <property type="component" value="Unassembled WGS sequence"/>
</dbReference>
<evidence type="ECO:0000313" key="2">
    <source>
        <dbReference type="Proteomes" id="UP000027222"/>
    </source>
</evidence>
<dbReference type="HOGENOM" id="CLU_064117_0_0_1"/>
<evidence type="ECO:0008006" key="3">
    <source>
        <dbReference type="Google" id="ProtNLM"/>
    </source>
</evidence>
<reference evidence="2" key="1">
    <citation type="journal article" date="2014" name="Proc. Natl. Acad. Sci. U.S.A.">
        <title>Extensive sampling of basidiomycete genomes demonstrates inadequacy of the white-rot/brown-rot paradigm for wood decay fungi.</title>
        <authorList>
            <person name="Riley R."/>
            <person name="Salamov A.A."/>
            <person name="Brown D.W."/>
            <person name="Nagy L.G."/>
            <person name="Floudas D."/>
            <person name="Held B.W."/>
            <person name="Levasseur A."/>
            <person name="Lombard V."/>
            <person name="Morin E."/>
            <person name="Otillar R."/>
            <person name="Lindquist E.A."/>
            <person name="Sun H."/>
            <person name="LaButti K.M."/>
            <person name="Schmutz J."/>
            <person name="Jabbour D."/>
            <person name="Luo H."/>
            <person name="Baker S.E."/>
            <person name="Pisabarro A.G."/>
            <person name="Walton J.D."/>
            <person name="Blanchette R.A."/>
            <person name="Henrissat B."/>
            <person name="Martin F."/>
            <person name="Cullen D."/>
            <person name="Hibbett D.S."/>
            <person name="Grigoriev I.V."/>
        </authorList>
    </citation>
    <scope>NUCLEOTIDE SEQUENCE [LARGE SCALE GENOMIC DNA]</scope>
    <source>
        <strain evidence="2">CBS 339.88</strain>
    </source>
</reference>
<keyword evidence="2" id="KW-1185">Reference proteome</keyword>
<organism evidence="1 2">
    <name type="scientific">Galerina marginata (strain CBS 339.88)</name>
    <dbReference type="NCBI Taxonomy" id="685588"/>
    <lineage>
        <taxon>Eukaryota</taxon>
        <taxon>Fungi</taxon>
        <taxon>Dikarya</taxon>
        <taxon>Basidiomycota</taxon>
        <taxon>Agaricomycotina</taxon>
        <taxon>Agaricomycetes</taxon>
        <taxon>Agaricomycetidae</taxon>
        <taxon>Agaricales</taxon>
        <taxon>Agaricineae</taxon>
        <taxon>Strophariaceae</taxon>
        <taxon>Galerina</taxon>
    </lineage>
</organism>
<dbReference type="AlphaFoldDB" id="A0A067T3W7"/>
<dbReference type="Gene3D" id="3.80.10.10">
    <property type="entry name" value="Ribonuclease Inhibitor"/>
    <property type="match status" value="1"/>
</dbReference>
<protein>
    <recommendedName>
        <fullName evidence="3">F-box domain-containing protein</fullName>
    </recommendedName>
</protein>
<evidence type="ECO:0000313" key="1">
    <source>
        <dbReference type="EMBL" id="KDR74624.1"/>
    </source>
</evidence>
<proteinExistence type="predicted"/>
<name>A0A067T3W7_GALM3</name>
<dbReference type="InterPro" id="IPR032675">
    <property type="entry name" value="LRR_dom_sf"/>
</dbReference>